<dbReference type="EMBL" id="CYPS01000023">
    <property type="protein sequence ID" value="CUH42619.1"/>
    <property type="molecule type" value="Genomic_DNA"/>
</dbReference>
<feature type="chain" id="PRO_5006061222" description="Ysc84 actin-binding domain-containing protein" evidence="1">
    <location>
        <begin position="28"/>
        <end position="190"/>
    </location>
</feature>
<accession>A0A0P1E5I7</accession>
<dbReference type="CDD" id="cd11524">
    <property type="entry name" value="SYLF"/>
    <property type="match status" value="1"/>
</dbReference>
<reference evidence="4" key="1">
    <citation type="submission" date="2015-09" db="EMBL/GenBank/DDBJ databases">
        <authorList>
            <person name="Rodrigo-Torres L."/>
            <person name="Arahal D.R."/>
        </authorList>
    </citation>
    <scope>NUCLEOTIDE SEQUENCE [LARGE SCALE GENOMIC DNA]</scope>
    <source>
        <strain evidence="4">CECT 4293</strain>
    </source>
</reference>
<keyword evidence="4" id="KW-1185">Reference proteome</keyword>
<gene>
    <name evidence="3" type="ORF">RUM4293_01507</name>
</gene>
<protein>
    <recommendedName>
        <fullName evidence="2">Ysc84 actin-binding domain-containing protein</fullName>
    </recommendedName>
</protein>
<dbReference type="Proteomes" id="UP000050786">
    <property type="component" value="Unassembled WGS sequence"/>
</dbReference>
<evidence type="ECO:0000256" key="1">
    <source>
        <dbReference type="SAM" id="SignalP"/>
    </source>
</evidence>
<dbReference type="Pfam" id="PF04366">
    <property type="entry name" value="Ysc84"/>
    <property type="match status" value="1"/>
</dbReference>
<evidence type="ECO:0000259" key="2">
    <source>
        <dbReference type="Pfam" id="PF04366"/>
    </source>
</evidence>
<evidence type="ECO:0000313" key="3">
    <source>
        <dbReference type="EMBL" id="CUH42619.1"/>
    </source>
</evidence>
<dbReference type="AlphaFoldDB" id="A0A0P1E5I7"/>
<dbReference type="InterPro" id="IPR007461">
    <property type="entry name" value="Ysc84_actin-binding"/>
</dbReference>
<feature type="signal peptide" evidence="1">
    <location>
        <begin position="1"/>
        <end position="27"/>
    </location>
</feature>
<feature type="domain" description="Ysc84 actin-binding" evidence="2">
    <location>
        <begin position="101"/>
        <end position="185"/>
    </location>
</feature>
<proteinExistence type="predicted"/>
<keyword evidence="1" id="KW-0732">Signal</keyword>
<organism evidence="3 4">
    <name type="scientific">Ruegeria atlantica</name>
    <dbReference type="NCBI Taxonomy" id="81569"/>
    <lineage>
        <taxon>Bacteria</taxon>
        <taxon>Pseudomonadati</taxon>
        <taxon>Pseudomonadota</taxon>
        <taxon>Alphaproteobacteria</taxon>
        <taxon>Rhodobacterales</taxon>
        <taxon>Roseobacteraceae</taxon>
        <taxon>Ruegeria</taxon>
    </lineage>
</organism>
<name>A0A0P1E5I7_9RHOB</name>
<sequence length="190" mass="20048">MPTFKSRLTIVFTSLLFIFVFANTATAKFTAEDAAKLDSEAEATLAQFKADTKGADEVLASAKGVLVCPSITKAGLGFGAEGGRCVLVTGAAEKLYYNTFGVKGGFIAGIQSHSMILALNTNEALAKFTSNDREWELGVDASVAVAKVGAGGDLDTTNLKSDIVSFIFGQKGLMADVSWKGSRFKKLEIE</sequence>
<evidence type="ECO:0000313" key="4">
    <source>
        <dbReference type="Proteomes" id="UP000050786"/>
    </source>
</evidence>